<organism evidence="2 3">
    <name type="scientific">Portunus trituberculatus</name>
    <name type="common">Swimming crab</name>
    <name type="synonym">Neptunus trituberculatus</name>
    <dbReference type="NCBI Taxonomy" id="210409"/>
    <lineage>
        <taxon>Eukaryota</taxon>
        <taxon>Metazoa</taxon>
        <taxon>Ecdysozoa</taxon>
        <taxon>Arthropoda</taxon>
        <taxon>Crustacea</taxon>
        <taxon>Multicrustacea</taxon>
        <taxon>Malacostraca</taxon>
        <taxon>Eumalacostraca</taxon>
        <taxon>Eucarida</taxon>
        <taxon>Decapoda</taxon>
        <taxon>Pleocyemata</taxon>
        <taxon>Brachyura</taxon>
        <taxon>Eubrachyura</taxon>
        <taxon>Portunoidea</taxon>
        <taxon>Portunidae</taxon>
        <taxon>Portuninae</taxon>
        <taxon>Portunus</taxon>
    </lineage>
</organism>
<accession>A0A5B7EUJ9</accession>
<comment type="caution">
    <text evidence="2">The sequence shown here is derived from an EMBL/GenBank/DDBJ whole genome shotgun (WGS) entry which is preliminary data.</text>
</comment>
<name>A0A5B7EUJ9_PORTR</name>
<feature type="region of interest" description="Disordered" evidence="1">
    <location>
        <begin position="1"/>
        <end position="44"/>
    </location>
</feature>
<evidence type="ECO:0000313" key="2">
    <source>
        <dbReference type="EMBL" id="MPC36856.1"/>
    </source>
</evidence>
<feature type="compositionally biased region" description="Basic and acidic residues" evidence="1">
    <location>
        <begin position="1"/>
        <end position="22"/>
    </location>
</feature>
<evidence type="ECO:0000256" key="1">
    <source>
        <dbReference type="SAM" id="MobiDB-lite"/>
    </source>
</evidence>
<keyword evidence="3" id="KW-1185">Reference proteome</keyword>
<dbReference type="AlphaFoldDB" id="A0A5B7EUJ9"/>
<reference evidence="2 3" key="1">
    <citation type="submission" date="2019-05" db="EMBL/GenBank/DDBJ databases">
        <title>Another draft genome of Portunus trituberculatus and its Hox gene families provides insights of decapod evolution.</title>
        <authorList>
            <person name="Jeong J.-H."/>
            <person name="Song I."/>
            <person name="Kim S."/>
            <person name="Choi T."/>
            <person name="Kim D."/>
            <person name="Ryu S."/>
            <person name="Kim W."/>
        </authorList>
    </citation>
    <scope>NUCLEOTIDE SEQUENCE [LARGE SCALE GENOMIC DNA]</scope>
    <source>
        <tissue evidence="2">Muscle</tissue>
    </source>
</reference>
<feature type="compositionally biased region" description="Polar residues" evidence="1">
    <location>
        <begin position="33"/>
        <end position="44"/>
    </location>
</feature>
<gene>
    <name evidence="2" type="ORF">E2C01_030323</name>
</gene>
<evidence type="ECO:0000313" key="3">
    <source>
        <dbReference type="Proteomes" id="UP000324222"/>
    </source>
</evidence>
<dbReference type="Proteomes" id="UP000324222">
    <property type="component" value="Unassembled WGS sequence"/>
</dbReference>
<dbReference type="EMBL" id="VSRR010003621">
    <property type="protein sequence ID" value="MPC36856.1"/>
    <property type="molecule type" value="Genomic_DNA"/>
</dbReference>
<protein>
    <submittedName>
        <fullName evidence="2">Uncharacterized protein</fullName>
    </submittedName>
</protein>
<proteinExistence type="predicted"/>
<sequence length="222" mass="24333">MRGETWKDVGEEQGQDEERKMGADNSIRRVGSIPTNPSRRSSTVGMSLTTRLIMLLRYSQPRGHAPSTNNTTGIQTETGFVLVCTISLNVPRPNSGVARVLPGAKSRNYFASEHRGEAGRAREGQPLSGRAGPYSGNKWAAVNIVVHINHGRRPDAAFWGRKKNGHLDVTVSLCYAFRAWGVQARPLTASVSGSTFWDSVFTHCLTTLRQTMAIRVECSGCF</sequence>